<dbReference type="Proteomes" id="UP000516705">
    <property type="component" value="Plasmid pIKMIN-B501"/>
</dbReference>
<dbReference type="SUPFAM" id="SSF52540">
    <property type="entry name" value="P-loop containing nucleoside triphosphate hydrolases"/>
    <property type="match status" value="1"/>
</dbReference>
<dbReference type="Pfam" id="PF20469">
    <property type="entry name" value="OLD-like_TOPRIM"/>
    <property type="match status" value="1"/>
</dbReference>
<protein>
    <submittedName>
        <fullName evidence="3">AAA family ATPase</fullName>
    </submittedName>
</protein>
<dbReference type="CDD" id="cd01026">
    <property type="entry name" value="TOPRIM_OLD"/>
    <property type="match status" value="1"/>
</dbReference>
<dbReference type="RefSeq" id="WP_181671373.1">
    <property type="nucleotide sequence ID" value="NZ_CP054154.1"/>
</dbReference>
<dbReference type="EMBL" id="CP054154">
    <property type="protein sequence ID" value="QMI51985.1"/>
    <property type="molecule type" value="Genomic_DNA"/>
</dbReference>
<sequence>MISRIVLQNFKRFTSTEILCNDGKNIFIGENGAGKSTLLQAIGLVLSGSHSQIEKVSLASLMNSTAVSKFLAENGNFKQLPETFIELYFDENNPEIAANYKIEGVHNSKKKKAYGICLKITPNSDYRQEIQEILTGNAWNVFPYEFYKVEFLTFAGESYFSHSKPFKFLYSTVNTSLIDTNQETRKRIDEVYLSSINETNRAKVNNKYRESSLSFINALRDDNLIESVDSEFTLHFEESERTFRDTISAAKNGVDIKNLGQGEKVLLGVENSYKSLKDRVKILLIEEPENHLSYLNLQKLVNTLTEDTNVQVFIGTHSNMITSRLGVDNLIFVNEGQTSKVTDLSPDTVRFFKKSTNQNLLNFILSKKVILVEGNAEYILMEKFFEIIHSEDASNCGVAIISVDGLSFKRYLEIAKGFSDKKVAVITDNDGDYQSKVLDRYSEYYSYDNIKVFSDSTDTNRTFEVCLYNKNSDLIDSLGFALTVNIQEFMLREKAEFALRLLTKFNDNDSLQESFNIPDYIKEAIEWVKND</sequence>
<gene>
    <name evidence="3" type="ORF">HRE60_09885</name>
</gene>
<dbReference type="AlphaFoldDB" id="A0A7L6WMI2"/>
<organism evidence="3 4">
    <name type="scientific">Streptococcus salivarius</name>
    <dbReference type="NCBI Taxonomy" id="1304"/>
    <lineage>
        <taxon>Bacteria</taxon>
        <taxon>Bacillati</taxon>
        <taxon>Bacillota</taxon>
        <taxon>Bacilli</taxon>
        <taxon>Lactobacillales</taxon>
        <taxon>Streptococcaceae</taxon>
        <taxon>Streptococcus</taxon>
    </lineage>
</organism>
<evidence type="ECO:0000259" key="1">
    <source>
        <dbReference type="Pfam" id="PF13175"/>
    </source>
</evidence>
<evidence type="ECO:0000259" key="2">
    <source>
        <dbReference type="Pfam" id="PF20469"/>
    </source>
</evidence>
<proteinExistence type="predicted"/>
<dbReference type="InterPro" id="IPR027417">
    <property type="entry name" value="P-loop_NTPase"/>
</dbReference>
<feature type="domain" description="Endonuclease GajA/Old nuclease/RecF-like AAA" evidence="1">
    <location>
        <begin position="1"/>
        <end position="321"/>
    </location>
</feature>
<keyword evidence="3" id="KW-0614">Plasmid</keyword>
<dbReference type="InterPro" id="IPR051396">
    <property type="entry name" value="Bact_Antivir_Def_Nuclease"/>
</dbReference>
<dbReference type="Pfam" id="PF13175">
    <property type="entry name" value="AAA_15"/>
    <property type="match status" value="1"/>
</dbReference>
<evidence type="ECO:0000313" key="4">
    <source>
        <dbReference type="Proteomes" id="UP000516705"/>
    </source>
</evidence>
<dbReference type="PANTHER" id="PTHR43581">
    <property type="entry name" value="ATP/GTP PHOSPHATASE"/>
    <property type="match status" value="1"/>
</dbReference>
<dbReference type="InterPro" id="IPR041685">
    <property type="entry name" value="AAA_GajA/Old/RecF-like"/>
</dbReference>
<dbReference type="InterPro" id="IPR034139">
    <property type="entry name" value="TOPRIM_OLD"/>
</dbReference>
<dbReference type="Gene3D" id="3.40.50.300">
    <property type="entry name" value="P-loop containing nucleotide triphosphate hydrolases"/>
    <property type="match status" value="1"/>
</dbReference>
<accession>A0A7L6WMI2</accession>
<geneLocation type="plasmid" evidence="3 4">
    <name>pIKMIN-B501</name>
</geneLocation>
<reference evidence="3 4" key="1">
    <citation type="journal article" date="2020" name="Microbiol. Resour. Announc.">
        <title>Complete Genome Sequence of Streptococcus salivarius DB-B5, a Novel Probiotic Candidate Isolated from the Supragingival Plaque of a Healthy Female Subject.</title>
        <authorList>
            <person name="Fields F.R."/>
            <person name="Li X."/>
            <person name="Navarre W.W."/>
            <person name="Naito M."/>
        </authorList>
    </citation>
    <scope>NUCLEOTIDE SEQUENCE [LARGE SCALE GENOMIC DNA]</scope>
    <source>
        <strain evidence="3 4">DB-B5</strain>
        <plasmid evidence="3 4">pIKMIN-B501</plasmid>
    </source>
</reference>
<name>A0A7L6WMI2_STRSL</name>
<evidence type="ECO:0000313" key="3">
    <source>
        <dbReference type="EMBL" id="QMI51985.1"/>
    </source>
</evidence>
<dbReference type="PANTHER" id="PTHR43581:SF4">
    <property type="entry name" value="ATP_GTP PHOSPHATASE"/>
    <property type="match status" value="1"/>
</dbReference>
<feature type="domain" description="OLD protein-like TOPRIM" evidence="2">
    <location>
        <begin position="365"/>
        <end position="430"/>
    </location>
</feature>